<sequence length="434" mass="46304">MSNALSIAAITLTLRSLLNEVATADYSTLPTDARPMNQIDVTTLPPDQARPDNSRNRVNLYLYHTQYDPAWRNTDLPRRGRPGEAQPPLLPLNLHYLVTAYAENDNELIGQVLLGTAMRILHDNPVLSRAAIQAAISQAELDSQVERVRVTALPFTVEELSGIWSGFQSEYRLSAGYRVGVLLIESARATRAALPVLRRGSTDTGPAVVAGPAPSLSSVAEFIDATLAAPPSTAKPAAELGDTVVLTGANLGSADMSVRLTHDRSETTHTPPLRDERDTTTVRFTLPPVTDPAVARDWPAGFYTVELVVARPDAPPWTTNRLTFALAPRVSALAPAAQPVAVQPFALTLTATPQVLADQRVSVLIGDRELVPDAGGVTTPADPDAPSTVSVTVDGLAEGDHVARLRIDGIDSLPVDFTTVPPAFDPAQTLTITP</sequence>
<dbReference type="EMBL" id="JAKVPY010000002">
    <property type="protein sequence ID" value="MCH4561929.1"/>
    <property type="molecule type" value="Genomic_DNA"/>
</dbReference>
<evidence type="ECO:0000313" key="3">
    <source>
        <dbReference type="Proteomes" id="UP001202117"/>
    </source>
</evidence>
<dbReference type="RefSeq" id="WP_240566823.1">
    <property type="nucleotide sequence ID" value="NZ_JAKVPY010000002.1"/>
</dbReference>
<feature type="domain" description="Pvc16 N-terminal" evidence="1">
    <location>
        <begin position="10"/>
        <end position="197"/>
    </location>
</feature>
<proteinExistence type="predicted"/>
<accession>A0ABS9RQ26</accession>
<keyword evidence="3" id="KW-1185">Reference proteome</keyword>
<dbReference type="Proteomes" id="UP001202117">
    <property type="component" value="Unassembled WGS sequence"/>
</dbReference>
<dbReference type="Pfam" id="PF14065">
    <property type="entry name" value="Pvc16_N"/>
    <property type="match status" value="1"/>
</dbReference>
<organism evidence="2 3">
    <name type="scientific">Halomonas flagellata</name>
    <dbReference type="NCBI Taxonomy" id="2920385"/>
    <lineage>
        <taxon>Bacteria</taxon>
        <taxon>Pseudomonadati</taxon>
        <taxon>Pseudomonadota</taxon>
        <taxon>Gammaproteobacteria</taxon>
        <taxon>Oceanospirillales</taxon>
        <taxon>Halomonadaceae</taxon>
        <taxon>Halomonas</taxon>
    </lineage>
</organism>
<name>A0ABS9RQ26_9GAMM</name>
<protein>
    <submittedName>
        <fullName evidence="2">DUF4255 domain-containing protein</fullName>
    </submittedName>
</protein>
<dbReference type="InterPro" id="IPR025351">
    <property type="entry name" value="Pvc16_N"/>
</dbReference>
<evidence type="ECO:0000259" key="1">
    <source>
        <dbReference type="Pfam" id="PF14065"/>
    </source>
</evidence>
<reference evidence="2 3" key="1">
    <citation type="submission" date="2022-02" db="EMBL/GenBank/DDBJ databases">
        <title>Halomonas fukangensis sp. nov., a halophilic bacterium isolated from a bulk soil of Kalidium foliatum at Fukang.</title>
        <authorList>
            <person name="Huang Y."/>
        </authorList>
    </citation>
    <scope>NUCLEOTIDE SEQUENCE [LARGE SCALE GENOMIC DNA]</scope>
    <source>
        <strain evidence="2 3">EGI 63088</strain>
    </source>
</reference>
<gene>
    <name evidence="2" type="ORF">MKP05_02150</name>
</gene>
<comment type="caution">
    <text evidence="2">The sequence shown here is derived from an EMBL/GenBank/DDBJ whole genome shotgun (WGS) entry which is preliminary data.</text>
</comment>
<evidence type="ECO:0000313" key="2">
    <source>
        <dbReference type="EMBL" id="MCH4561929.1"/>
    </source>
</evidence>